<name>A0A1E3X677_9BACT</name>
<evidence type="ECO:0000313" key="2">
    <source>
        <dbReference type="EMBL" id="ODS30474.1"/>
    </source>
</evidence>
<keyword evidence="1" id="KW-0812">Transmembrane</keyword>
<feature type="transmembrane region" description="Helical" evidence="1">
    <location>
        <begin position="103"/>
        <end position="123"/>
    </location>
</feature>
<accession>A0A1E3X677</accession>
<protein>
    <submittedName>
        <fullName evidence="2">Uncharacterized protein</fullName>
    </submittedName>
</protein>
<feature type="transmembrane region" description="Helical" evidence="1">
    <location>
        <begin position="76"/>
        <end position="97"/>
    </location>
</feature>
<gene>
    <name evidence="2" type="ORF">SCARUB_04414</name>
</gene>
<dbReference type="Proteomes" id="UP000094056">
    <property type="component" value="Unassembled WGS sequence"/>
</dbReference>
<keyword evidence="1" id="KW-1133">Transmembrane helix</keyword>
<sequence length="125" mass="14215">MTEIRLCGRCKKSIPQKDFESGVITERYGQLICQDCSEVLSKKKDKGFDELHFLFESILNEVKNIARVLTYEPGSWLNIVGAVAQCFVFGTLIFAYINRSGDVHSILLLSIVFQLMALTFFVIKK</sequence>
<comment type="caution">
    <text evidence="2">The sequence shown here is derived from an EMBL/GenBank/DDBJ whole genome shotgun (WGS) entry which is preliminary data.</text>
</comment>
<proteinExistence type="predicted"/>
<keyword evidence="1" id="KW-0472">Membrane</keyword>
<organism evidence="2 3">
    <name type="scientific">Candidatus Scalindua rubra</name>
    <dbReference type="NCBI Taxonomy" id="1872076"/>
    <lineage>
        <taxon>Bacteria</taxon>
        <taxon>Pseudomonadati</taxon>
        <taxon>Planctomycetota</taxon>
        <taxon>Candidatus Brocadiia</taxon>
        <taxon>Candidatus Brocadiales</taxon>
        <taxon>Candidatus Scalinduaceae</taxon>
        <taxon>Candidatus Scalindua</taxon>
    </lineage>
</organism>
<dbReference type="EMBL" id="MAYW01000219">
    <property type="protein sequence ID" value="ODS30474.1"/>
    <property type="molecule type" value="Genomic_DNA"/>
</dbReference>
<evidence type="ECO:0000256" key="1">
    <source>
        <dbReference type="SAM" id="Phobius"/>
    </source>
</evidence>
<dbReference type="AlphaFoldDB" id="A0A1E3X677"/>
<reference evidence="2 3" key="1">
    <citation type="submission" date="2016-07" db="EMBL/GenBank/DDBJ databases">
        <title>Draft genome of Scalindua rubra, obtained from a brine-seawater interface in the Red Sea, sheds light on salt adaptation in anammox bacteria.</title>
        <authorList>
            <person name="Speth D.R."/>
            <person name="Lagkouvardos I."/>
            <person name="Wang Y."/>
            <person name="Qian P.-Y."/>
            <person name="Dutilh B.E."/>
            <person name="Jetten M.S."/>
        </authorList>
    </citation>
    <scope>NUCLEOTIDE SEQUENCE [LARGE SCALE GENOMIC DNA]</scope>
    <source>
        <strain evidence="2">BSI-1</strain>
    </source>
</reference>
<evidence type="ECO:0000313" key="3">
    <source>
        <dbReference type="Proteomes" id="UP000094056"/>
    </source>
</evidence>